<dbReference type="PROSITE" id="PS50112">
    <property type="entry name" value="PAS"/>
    <property type="match status" value="1"/>
</dbReference>
<reference evidence="7 8" key="1">
    <citation type="submission" date="2016-10" db="EMBL/GenBank/DDBJ databases">
        <authorList>
            <person name="de Groot N.N."/>
        </authorList>
    </citation>
    <scope>NUCLEOTIDE SEQUENCE [LARGE SCALE GENOMIC DNA]</scope>
    <source>
        <strain evidence="7 8">DSM 23995</strain>
    </source>
</reference>
<dbReference type="CDD" id="cd07041">
    <property type="entry name" value="STAS_RsbR_RsbS_like"/>
    <property type="match status" value="1"/>
</dbReference>
<evidence type="ECO:0000313" key="8">
    <source>
        <dbReference type="Proteomes" id="UP000199516"/>
    </source>
</evidence>
<dbReference type="CDD" id="cd00130">
    <property type="entry name" value="PAS"/>
    <property type="match status" value="1"/>
</dbReference>
<dbReference type="PANTHER" id="PTHR47429">
    <property type="entry name" value="PROTEIN TWIN LOV 1"/>
    <property type="match status" value="1"/>
</dbReference>
<dbReference type="SUPFAM" id="SSF55785">
    <property type="entry name" value="PYP-like sensor domain (PAS domain)"/>
    <property type="match status" value="1"/>
</dbReference>
<dbReference type="PANTHER" id="PTHR47429:SF2">
    <property type="entry name" value="PROTEIN TWIN LOV 1"/>
    <property type="match status" value="1"/>
</dbReference>
<dbReference type="SMART" id="SM00091">
    <property type="entry name" value="PAS"/>
    <property type="match status" value="1"/>
</dbReference>
<feature type="domain" description="PAC" evidence="5">
    <location>
        <begin position="85"/>
        <end position="139"/>
    </location>
</feature>
<dbReference type="InterPro" id="IPR002645">
    <property type="entry name" value="STAS_dom"/>
</dbReference>
<dbReference type="Pfam" id="PF01740">
    <property type="entry name" value="STAS"/>
    <property type="match status" value="1"/>
</dbReference>
<sequence>MEENYQNYRPSADLLINALDMTDSGVAIIDPEGEDRPIIYVNDGFLKMTGYHKKEIIGKNSRLLHGMDTPAQAISEIDQAIANKQSISLEIINYKKNGDKFWSDLRLNPVYVESENRYYYVAFQRDITDQKYKDEKLKAIDVELQLLSTPIVPIVDHVFALPIVGIVNEERLQHIFDDVTEAVYSSNIETLILDLSGLHNLSEEIIKGLFTLHELLELLGSELIITGISEELADKTKMIDLDLNDFQTFATIKEAITYKQSTEKIE</sequence>
<dbReference type="NCBIfam" id="TIGR00229">
    <property type="entry name" value="sensory_box"/>
    <property type="match status" value="1"/>
</dbReference>
<name>A0A1I2E0D2_9BACI</name>
<dbReference type="PROSITE" id="PS50113">
    <property type="entry name" value="PAC"/>
    <property type="match status" value="1"/>
</dbReference>
<dbReference type="InterPro" id="IPR000014">
    <property type="entry name" value="PAS"/>
</dbReference>
<organism evidence="7 8">
    <name type="scientific">Alteribacillus iranensis</name>
    <dbReference type="NCBI Taxonomy" id="930128"/>
    <lineage>
        <taxon>Bacteria</taxon>
        <taxon>Bacillati</taxon>
        <taxon>Bacillota</taxon>
        <taxon>Bacilli</taxon>
        <taxon>Bacillales</taxon>
        <taxon>Bacillaceae</taxon>
        <taxon>Alteribacillus</taxon>
    </lineage>
</organism>
<evidence type="ECO:0000259" key="6">
    <source>
        <dbReference type="PROSITE" id="PS50801"/>
    </source>
</evidence>
<dbReference type="SUPFAM" id="SSF52091">
    <property type="entry name" value="SpoIIaa-like"/>
    <property type="match status" value="1"/>
</dbReference>
<evidence type="ECO:0000256" key="1">
    <source>
        <dbReference type="ARBA" id="ARBA00022630"/>
    </source>
</evidence>
<dbReference type="Gene3D" id="3.30.450.20">
    <property type="entry name" value="PAS domain"/>
    <property type="match status" value="1"/>
</dbReference>
<gene>
    <name evidence="7" type="ORF">SAMN05192532_1052</name>
</gene>
<evidence type="ECO:0000256" key="3">
    <source>
        <dbReference type="ARBA" id="ARBA00022991"/>
    </source>
</evidence>
<keyword evidence="2" id="KW-0288">FMN</keyword>
<feature type="domain" description="PAS" evidence="4">
    <location>
        <begin position="11"/>
        <end position="84"/>
    </location>
</feature>
<dbReference type="InterPro" id="IPR000700">
    <property type="entry name" value="PAS-assoc_C"/>
</dbReference>
<dbReference type="InterPro" id="IPR001610">
    <property type="entry name" value="PAC"/>
</dbReference>
<dbReference type="SMART" id="SM00086">
    <property type="entry name" value="PAC"/>
    <property type="match status" value="1"/>
</dbReference>
<keyword evidence="8" id="KW-1185">Reference proteome</keyword>
<protein>
    <submittedName>
        <fullName evidence="7">PAS domain S-box-containing protein</fullName>
    </submittedName>
</protein>
<dbReference type="AlphaFoldDB" id="A0A1I2E0D2"/>
<evidence type="ECO:0000259" key="5">
    <source>
        <dbReference type="PROSITE" id="PS50113"/>
    </source>
</evidence>
<evidence type="ECO:0000313" key="7">
    <source>
        <dbReference type="EMBL" id="SFE86038.1"/>
    </source>
</evidence>
<keyword evidence="3" id="KW-0157">Chromophore</keyword>
<proteinExistence type="predicted"/>
<keyword evidence="1" id="KW-0285">Flavoprotein</keyword>
<dbReference type="InterPro" id="IPR035965">
    <property type="entry name" value="PAS-like_dom_sf"/>
</dbReference>
<dbReference type="Proteomes" id="UP000199516">
    <property type="component" value="Unassembled WGS sequence"/>
</dbReference>
<dbReference type="InterPro" id="IPR036513">
    <property type="entry name" value="STAS_dom_sf"/>
</dbReference>
<dbReference type="EMBL" id="FONT01000005">
    <property type="protein sequence ID" value="SFE86038.1"/>
    <property type="molecule type" value="Genomic_DNA"/>
</dbReference>
<dbReference type="RefSeq" id="WP_177194792.1">
    <property type="nucleotide sequence ID" value="NZ_FONT01000005.1"/>
</dbReference>
<feature type="domain" description="STAS" evidence="6">
    <location>
        <begin position="148"/>
        <end position="259"/>
    </location>
</feature>
<accession>A0A1I2E0D2</accession>
<dbReference type="Gene3D" id="3.30.750.24">
    <property type="entry name" value="STAS domain"/>
    <property type="match status" value="1"/>
</dbReference>
<dbReference type="PROSITE" id="PS50801">
    <property type="entry name" value="STAS"/>
    <property type="match status" value="1"/>
</dbReference>
<evidence type="ECO:0000259" key="4">
    <source>
        <dbReference type="PROSITE" id="PS50112"/>
    </source>
</evidence>
<dbReference type="STRING" id="930128.SAMN05192532_1052"/>
<dbReference type="Pfam" id="PF13426">
    <property type="entry name" value="PAS_9"/>
    <property type="match status" value="1"/>
</dbReference>
<evidence type="ECO:0000256" key="2">
    <source>
        <dbReference type="ARBA" id="ARBA00022643"/>
    </source>
</evidence>